<sequence>MKHHIRPRLKRMALKASQALTALAGAALLVPALEGQREALAWLIVGLGLLQAACGDSEAQPASDPTLPALRE</sequence>
<feature type="chain" id="PRO_5032759063" evidence="1">
    <location>
        <begin position="27"/>
        <end position="72"/>
    </location>
</feature>
<dbReference type="EMBL" id="JACHHO010000002">
    <property type="protein sequence ID" value="MBB5204431.1"/>
    <property type="molecule type" value="Genomic_DNA"/>
</dbReference>
<evidence type="ECO:0000313" key="3">
    <source>
        <dbReference type="Proteomes" id="UP000554837"/>
    </source>
</evidence>
<evidence type="ECO:0000313" key="2">
    <source>
        <dbReference type="EMBL" id="MBB5204431.1"/>
    </source>
</evidence>
<dbReference type="AlphaFoldDB" id="A0A840S784"/>
<dbReference type="RefSeq" id="WP_138855892.1">
    <property type="nucleotide sequence ID" value="NZ_CP040709.1"/>
</dbReference>
<dbReference type="Proteomes" id="UP000554837">
    <property type="component" value="Unassembled WGS sequence"/>
</dbReference>
<evidence type="ECO:0000256" key="1">
    <source>
        <dbReference type="SAM" id="SignalP"/>
    </source>
</evidence>
<comment type="caution">
    <text evidence="2">The sequence shown here is derived from an EMBL/GenBank/DDBJ whole genome shotgun (WGS) entry which is preliminary data.</text>
</comment>
<reference evidence="2 3" key="1">
    <citation type="submission" date="2020-08" db="EMBL/GenBank/DDBJ databases">
        <title>Genomic Encyclopedia of Type Strains, Phase IV (KMG-IV): sequencing the most valuable type-strain genomes for metagenomic binning, comparative biology and taxonomic classification.</title>
        <authorList>
            <person name="Goeker M."/>
        </authorList>
    </citation>
    <scope>NUCLEOTIDE SEQUENCE [LARGE SCALE GENOMIC DNA]</scope>
    <source>
        <strain evidence="2 3">DSM 23958</strain>
    </source>
</reference>
<keyword evidence="1" id="KW-0732">Signal</keyword>
<gene>
    <name evidence="2" type="ORF">HNQ51_001745</name>
</gene>
<name>A0A840S784_9BURK</name>
<keyword evidence="3" id="KW-1185">Reference proteome</keyword>
<feature type="signal peptide" evidence="1">
    <location>
        <begin position="1"/>
        <end position="26"/>
    </location>
</feature>
<proteinExistence type="predicted"/>
<protein>
    <submittedName>
        <fullName evidence="2">Uncharacterized protein</fullName>
    </submittedName>
</protein>
<accession>A0A840S784</accession>
<organism evidence="2 3">
    <name type="scientific">Inhella inkyongensis</name>
    <dbReference type="NCBI Taxonomy" id="392593"/>
    <lineage>
        <taxon>Bacteria</taxon>
        <taxon>Pseudomonadati</taxon>
        <taxon>Pseudomonadota</taxon>
        <taxon>Betaproteobacteria</taxon>
        <taxon>Burkholderiales</taxon>
        <taxon>Sphaerotilaceae</taxon>
        <taxon>Inhella</taxon>
    </lineage>
</organism>